<name>A0A8D1JKG2_PIG</name>
<keyword evidence="6" id="KW-0106">Calcium</keyword>
<dbReference type="GO" id="GO:0007601">
    <property type="term" value="P:visual perception"/>
    <property type="evidence" value="ECO:0007669"/>
    <property type="project" value="UniProtKB-KW"/>
</dbReference>
<dbReference type="SMART" id="SM00054">
    <property type="entry name" value="EFh"/>
    <property type="match status" value="2"/>
</dbReference>
<keyword evidence="2" id="KW-0716">Sensory transduction</keyword>
<evidence type="ECO:0000256" key="1">
    <source>
        <dbReference type="ARBA" id="ARBA00014955"/>
    </source>
</evidence>
<dbReference type="Pfam" id="PF00036">
    <property type="entry name" value="EF-hand_1"/>
    <property type="match status" value="1"/>
</dbReference>
<dbReference type="PROSITE" id="PS00018">
    <property type="entry name" value="EF_HAND_1"/>
    <property type="match status" value="2"/>
</dbReference>
<dbReference type="PANTHER" id="PTHR23055:SF13">
    <property type="entry name" value="GUANYLYL CYCLASE-ACTIVATING PROTEIN 1"/>
    <property type="match status" value="1"/>
</dbReference>
<accession>A0A8D1JKG2</accession>
<keyword evidence="8" id="KW-0844">Vision</keyword>
<dbReference type="Proteomes" id="UP000694571">
    <property type="component" value="Unplaced"/>
</dbReference>
<feature type="domain" description="EF-hand" evidence="11">
    <location>
        <begin position="87"/>
        <end position="122"/>
    </location>
</feature>
<dbReference type="GO" id="GO:0001750">
    <property type="term" value="C:photoreceptor outer segment"/>
    <property type="evidence" value="ECO:0007669"/>
    <property type="project" value="UniProtKB-ARBA"/>
</dbReference>
<dbReference type="Ensembl" id="ENSSSCT00050006152.1">
    <property type="protein sequence ID" value="ENSSSCP00050002716.1"/>
    <property type="gene ID" value="ENSSSCG00050004433.1"/>
</dbReference>
<keyword evidence="4" id="KW-0479">Metal-binding</keyword>
<proteinExistence type="predicted"/>
<dbReference type="Gene3D" id="1.10.238.10">
    <property type="entry name" value="EF-hand"/>
    <property type="match status" value="2"/>
</dbReference>
<evidence type="ECO:0000313" key="13">
    <source>
        <dbReference type="Proteomes" id="UP000694571"/>
    </source>
</evidence>
<dbReference type="CDD" id="cd00051">
    <property type="entry name" value="EFh"/>
    <property type="match status" value="2"/>
</dbReference>
<evidence type="ECO:0000256" key="10">
    <source>
        <dbReference type="SAM" id="MobiDB-lite"/>
    </source>
</evidence>
<evidence type="ECO:0000256" key="2">
    <source>
        <dbReference type="ARBA" id="ARBA00022606"/>
    </source>
</evidence>
<organism evidence="12 13">
    <name type="scientific">Sus scrofa</name>
    <name type="common">Pig</name>
    <dbReference type="NCBI Taxonomy" id="9823"/>
    <lineage>
        <taxon>Eukaryota</taxon>
        <taxon>Metazoa</taxon>
        <taxon>Chordata</taxon>
        <taxon>Craniata</taxon>
        <taxon>Vertebrata</taxon>
        <taxon>Euteleostomi</taxon>
        <taxon>Mammalia</taxon>
        <taxon>Eutheria</taxon>
        <taxon>Laurasiatheria</taxon>
        <taxon>Artiodactyla</taxon>
        <taxon>Suina</taxon>
        <taxon>Suidae</taxon>
        <taxon>Sus</taxon>
    </lineage>
</organism>
<dbReference type="GO" id="GO:0005509">
    <property type="term" value="F:calcium ion binding"/>
    <property type="evidence" value="ECO:0007669"/>
    <property type="project" value="InterPro"/>
</dbReference>
<protein>
    <recommendedName>
        <fullName evidence="1">Guanylyl cyclase-activating protein 1</fullName>
    </recommendedName>
    <alternativeName>
        <fullName evidence="9">Guanylate cyclase activator 1A</fullName>
    </alternativeName>
</protein>
<evidence type="ECO:0000256" key="9">
    <source>
        <dbReference type="ARBA" id="ARBA00033141"/>
    </source>
</evidence>
<dbReference type="Pfam" id="PF13499">
    <property type="entry name" value="EF-hand_7"/>
    <property type="match status" value="1"/>
</dbReference>
<keyword evidence="7" id="KW-0449">Lipoprotein</keyword>
<feature type="domain" description="EF-hand" evidence="11">
    <location>
        <begin position="51"/>
        <end position="86"/>
    </location>
</feature>
<reference evidence="12" key="1">
    <citation type="submission" date="2025-08" db="UniProtKB">
        <authorList>
            <consortium name="Ensembl"/>
        </authorList>
    </citation>
    <scope>IDENTIFICATION</scope>
</reference>
<dbReference type="SUPFAM" id="SSF47473">
    <property type="entry name" value="EF-hand"/>
    <property type="match status" value="1"/>
</dbReference>
<dbReference type="InterPro" id="IPR028846">
    <property type="entry name" value="Recoverin"/>
</dbReference>
<evidence type="ECO:0000256" key="8">
    <source>
        <dbReference type="ARBA" id="ARBA00023305"/>
    </source>
</evidence>
<sequence>MGNVMDGKSVEELSSTECHQWYKKFMTECPSGQLTLYEFRQFFGLKNLSPWASQYVEQMFETFDFNKDGYIDFMEYVAALSLVLKGKVEQKLRWYFKLYDVDGNGCIDRDELLTIIRAIRAINPCSDSTMTAEEFTDTVFSKIDVNGDGEPRRGHEGLGYWGCRQGRRAGGEAQRGRCWLPPPVSAPAAELAMGDPCPRLWSLGPRSSSRGSVPFMRLQLWVPDRRRERLLPMIPFLSTTGELSLEEFMEGVQKDQMLLDTLTRSLDLTRIVRRLQNGEQDEEGAGGGESEAAEAAG</sequence>
<feature type="region of interest" description="Disordered" evidence="10">
    <location>
        <begin position="277"/>
        <end position="297"/>
    </location>
</feature>
<evidence type="ECO:0000256" key="6">
    <source>
        <dbReference type="ARBA" id="ARBA00022837"/>
    </source>
</evidence>
<dbReference type="FunFam" id="1.10.238.10:FF:000052">
    <property type="entry name" value="Guanylate cyclase activator 1A"/>
    <property type="match status" value="1"/>
</dbReference>
<dbReference type="PANTHER" id="PTHR23055">
    <property type="entry name" value="CALCIUM BINDING PROTEINS"/>
    <property type="match status" value="1"/>
</dbReference>
<dbReference type="InterPro" id="IPR018247">
    <property type="entry name" value="EF_Hand_1_Ca_BS"/>
</dbReference>
<dbReference type="InterPro" id="IPR002048">
    <property type="entry name" value="EF_hand_dom"/>
</dbReference>
<keyword evidence="3" id="KW-0519">Myristate</keyword>
<evidence type="ECO:0000256" key="5">
    <source>
        <dbReference type="ARBA" id="ARBA00022737"/>
    </source>
</evidence>
<keyword evidence="5" id="KW-0677">Repeat</keyword>
<gene>
    <name evidence="12" type="primary">GUCA1A</name>
</gene>
<dbReference type="InterPro" id="IPR011992">
    <property type="entry name" value="EF-hand-dom_pair"/>
</dbReference>
<evidence type="ECO:0000256" key="4">
    <source>
        <dbReference type="ARBA" id="ARBA00022723"/>
    </source>
</evidence>
<evidence type="ECO:0000256" key="7">
    <source>
        <dbReference type="ARBA" id="ARBA00023288"/>
    </source>
</evidence>
<dbReference type="AlphaFoldDB" id="A0A8D1JKG2"/>
<evidence type="ECO:0000259" key="11">
    <source>
        <dbReference type="PROSITE" id="PS50222"/>
    </source>
</evidence>
<dbReference type="PROSITE" id="PS50222">
    <property type="entry name" value="EF_HAND_2"/>
    <property type="match status" value="2"/>
</dbReference>
<dbReference type="PRINTS" id="PR00450">
    <property type="entry name" value="RECOVERIN"/>
</dbReference>
<evidence type="ECO:0000313" key="12">
    <source>
        <dbReference type="Ensembl" id="ENSSSCP00050002716.1"/>
    </source>
</evidence>
<evidence type="ECO:0000256" key="3">
    <source>
        <dbReference type="ARBA" id="ARBA00022707"/>
    </source>
</evidence>